<feature type="transmembrane region" description="Helical" evidence="6">
    <location>
        <begin position="426"/>
        <end position="449"/>
    </location>
</feature>
<proteinExistence type="predicted"/>
<comment type="subcellular location">
    <subcellularLocation>
        <location evidence="1">Cell membrane</location>
        <topology evidence="1">Multi-pass membrane protein</topology>
    </subcellularLocation>
</comment>
<gene>
    <name evidence="8" type="ORF">KS407_19515</name>
</gene>
<evidence type="ECO:0000256" key="5">
    <source>
        <dbReference type="ARBA" id="ARBA00023136"/>
    </source>
</evidence>
<evidence type="ECO:0000256" key="3">
    <source>
        <dbReference type="ARBA" id="ARBA00022692"/>
    </source>
</evidence>
<dbReference type="PANTHER" id="PTHR42718:SF9">
    <property type="entry name" value="MAJOR FACILITATOR SUPERFAMILY MULTIDRUG TRANSPORTER MFSC"/>
    <property type="match status" value="1"/>
</dbReference>
<feature type="transmembrane region" description="Helical" evidence="6">
    <location>
        <begin position="167"/>
        <end position="184"/>
    </location>
</feature>
<dbReference type="Gene3D" id="1.20.1720.10">
    <property type="entry name" value="Multidrug resistance protein D"/>
    <property type="match status" value="1"/>
</dbReference>
<keyword evidence="5 6" id="KW-0472">Membrane</keyword>
<evidence type="ECO:0000313" key="9">
    <source>
        <dbReference type="Proteomes" id="UP000790580"/>
    </source>
</evidence>
<dbReference type="PANTHER" id="PTHR42718">
    <property type="entry name" value="MAJOR FACILITATOR SUPERFAMILY MULTIDRUG TRANSPORTER MFSC"/>
    <property type="match status" value="1"/>
</dbReference>
<keyword evidence="2" id="KW-0813">Transport</keyword>
<keyword evidence="9" id="KW-1185">Reference proteome</keyword>
<organism evidence="8 9">
    <name type="scientific">Evansella alkalicola</name>
    <dbReference type="NCBI Taxonomy" id="745819"/>
    <lineage>
        <taxon>Bacteria</taxon>
        <taxon>Bacillati</taxon>
        <taxon>Bacillota</taxon>
        <taxon>Bacilli</taxon>
        <taxon>Bacillales</taxon>
        <taxon>Bacillaceae</taxon>
        <taxon>Evansella</taxon>
    </lineage>
</organism>
<dbReference type="RefSeq" id="WP_088075932.1">
    <property type="nucleotide sequence ID" value="NZ_JAHQCR010000083.1"/>
</dbReference>
<evidence type="ECO:0000259" key="7">
    <source>
        <dbReference type="PROSITE" id="PS50850"/>
    </source>
</evidence>
<dbReference type="PROSITE" id="PS50850">
    <property type="entry name" value="MFS"/>
    <property type="match status" value="1"/>
</dbReference>
<dbReference type="SUPFAM" id="SSF103473">
    <property type="entry name" value="MFS general substrate transporter"/>
    <property type="match status" value="1"/>
</dbReference>
<feature type="transmembrane region" description="Helical" evidence="6">
    <location>
        <begin position="293"/>
        <end position="311"/>
    </location>
</feature>
<dbReference type="Pfam" id="PF07690">
    <property type="entry name" value="MFS_1"/>
    <property type="match status" value="1"/>
</dbReference>
<keyword evidence="4 6" id="KW-1133">Transmembrane helix</keyword>
<dbReference type="Gene3D" id="1.20.1250.20">
    <property type="entry name" value="MFS general substrate transporter like domains"/>
    <property type="match status" value="1"/>
</dbReference>
<feature type="transmembrane region" description="Helical" evidence="6">
    <location>
        <begin position="16"/>
        <end position="38"/>
    </location>
</feature>
<accession>A0ABS6JYY5</accession>
<evidence type="ECO:0000256" key="6">
    <source>
        <dbReference type="SAM" id="Phobius"/>
    </source>
</evidence>
<feature type="transmembrane region" description="Helical" evidence="6">
    <location>
        <begin position="261"/>
        <end position="281"/>
    </location>
</feature>
<feature type="transmembrane region" description="Helical" evidence="6">
    <location>
        <begin position="82"/>
        <end position="101"/>
    </location>
</feature>
<feature type="transmembrane region" description="Helical" evidence="6">
    <location>
        <begin position="139"/>
        <end position="161"/>
    </location>
</feature>
<keyword evidence="3 6" id="KW-0812">Transmembrane</keyword>
<feature type="transmembrane region" description="Helical" evidence="6">
    <location>
        <begin position="323"/>
        <end position="348"/>
    </location>
</feature>
<feature type="transmembrane region" description="Helical" evidence="6">
    <location>
        <begin position="107"/>
        <end position="127"/>
    </location>
</feature>
<evidence type="ECO:0000256" key="4">
    <source>
        <dbReference type="ARBA" id="ARBA00022989"/>
    </source>
</evidence>
<dbReference type="InterPro" id="IPR011701">
    <property type="entry name" value="MFS"/>
</dbReference>
<comment type="caution">
    <text evidence="8">The sequence shown here is derived from an EMBL/GenBank/DDBJ whole genome shotgun (WGS) entry which is preliminary data.</text>
</comment>
<dbReference type="PRINTS" id="PR01036">
    <property type="entry name" value="TCRTETB"/>
</dbReference>
<dbReference type="InterPro" id="IPR020846">
    <property type="entry name" value="MFS_dom"/>
</dbReference>
<feature type="domain" description="Major facilitator superfamily (MFS) profile" evidence="7">
    <location>
        <begin position="16"/>
        <end position="453"/>
    </location>
</feature>
<protein>
    <submittedName>
        <fullName evidence="8">MFS transporter</fullName>
    </submittedName>
</protein>
<feature type="transmembrane region" description="Helical" evidence="6">
    <location>
        <begin position="386"/>
        <end position="406"/>
    </location>
</feature>
<evidence type="ECO:0000256" key="1">
    <source>
        <dbReference type="ARBA" id="ARBA00004651"/>
    </source>
</evidence>
<evidence type="ECO:0000313" key="8">
    <source>
        <dbReference type="EMBL" id="MBU9723610.1"/>
    </source>
</evidence>
<dbReference type="EMBL" id="JAHQCR010000083">
    <property type="protein sequence ID" value="MBU9723610.1"/>
    <property type="molecule type" value="Genomic_DNA"/>
</dbReference>
<dbReference type="Proteomes" id="UP000790580">
    <property type="component" value="Unassembled WGS sequence"/>
</dbReference>
<sequence length="461" mass="49883">MDTTNQEINASQKNKLTLLLCIILTFTVMNGTMFNVAIPDIAEEFQLLPSQVSWVMTGYILVFAIGSLMYGKLADIYPIKTLLTIGIILFASGATLGFISPNYSTLLAARILQAMGGATIPALSFIIPARFMPNERGRVFGIVASTVAFASGVGPIAGGLVGGAFNWRFLFIFSMISIIAIPFLRKWLPDEEIRPGKVDIIGAIIIAIAISSTLMFITTLSIIPLVVAILSFGLYTWRAFTHDQPFIQPDMLKNKYYSTTILTSFLGTVCMFGMIFVIPIMARDLYSLSTVQIGFLLFPGAMAAGIIGQYGGKLIDKHGSYPILRVAFLLVIIGSFLISTFIGLPAWVIAASILIQYMAFPLIQSSTANLLTVIIPKERTGVGIGLFNLVNFLAGAIASAIFGSILDLENTSIQLNPLGQNGPNIIYSNLFIGLTVLSVIAVTIFSLVYKNNKEVKAARNN</sequence>
<reference evidence="8 9" key="1">
    <citation type="submission" date="2021-06" db="EMBL/GenBank/DDBJ databases">
        <title>Bacillus sp. RD4P76, an endophyte from a halophyte.</title>
        <authorList>
            <person name="Sun J.-Q."/>
        </authorList>
    </citation>
    <scope>NUCLEOTIDE SEQUENCE [LARGE SCALE GENOMIC DNA]</scope>
    <source>
        <strain evidence="8 9">JCM 17098</strain>
    </source>
</reference>
<feature type="transmembrane region" description="Helical" evidence="6">
    <location>
        <begin position="222"/>
        <end position="240"/>
    </location>
</feature>
<name>A0ABS6JYY5_9BACI</name>
<dbReference type="InterPro" id="IPR036259">
    <property type="entry name" value="MFS_trans_sf"/>
</dbReference>
<evidence type="ECO:0000256" key="2">
    <source>
        <dbReference type="ARBA" id="ARBA00022448"/>
    </source>
</evidence>
<dbReference type="CDD" id="cd17321">
    <property type="entry name" value="MFS_MMR_MDR_like"/>
    <property type="match status" value="1"/>
</dbReference>
<feature type="transmembrane region" description="Helical" evidence="6">
    <location>
        <begin position="50"/>
        <end position="70"/>
    </location>
</feature>